<gene>
    <name evidence="7" type="ORF">SAMN05216552_101135</name>
</gene>
<protein>
    <recommendedName>
        <fullName evidence="2">histidine kinase</fullName>
        <ecNumber evidence="2">2.7.13.3</ecNumber>
    </recommendedName>
</protein>
<dbReference type="Pfam" id="PF08448">
    <property type="entry name" value="PAS_4"/>
    <property type="match status" value="1"/>
</dbReference>
<name>A0A1I7JE06_9BURK</name>
<dbReference type="PANTHER" id="PTHR43547:SF2">
    <property type="entry name" value="HYBRID SIGNAL TRANSDUCTION HISTIDINE KINASE C"/>
    <property type="match status" value="1"/>
</dbReference>
<dbReference type="PROSITE" id="PS50112">
    <property type="entry name" value="PAS"/>
    <property type="match status" value="1"/>
</dbReference>
<keyword evidence="8" id="KW-1185">Reference proteome</keyword>
<dbReference type="SMART" id="SM00091">
    <property type="entry name" value="PAS"/>
    <property type="match status" value="2"/>
</dbReference>
<dbReference type="EC" id="2.7.13.3" evidence="2"/>
<proteinExistence type="predicted"/>
<dbReference type="Pfam" id="PF02518">
    <property type="entry name" value="HATPase_c"/>
    <property type="match status" value="1"/>
</dbReference>
<dbReference type="CDD" id="cd00082">
    <property type="entry name" value="HisKA"/>
    <property type="match status" value="1"/>
</dbReference>
<evidence type="ECO:0000259" key="5">
    <source>
        <dbReference type="PROSITE" id="PS50109"/>
    </source>
</evidence>
<dbReference type="PROSITE" id="PS50109">
    <property type="entry name" value="HIS_KIN"/>
    <property type="match status" value="1"/>
</dbReference>
<dbReference type="EMBL" id="FPBO01000011">
    <property type="protein sequence ID" value="SFU83358.1"/>
    <property type="molecule type" value="Genomic_DNA"/>
</dbReference>
<evidence type="ECO:0000256" key="3">
    <source>
        <dbReference type="ARBA" id="ARBA00022553"/>
    </source>
</evidence>
<feature type="domain" description="PAS" evidence="6">
    <location>
        <begin position="202"/>
        <end position="247"/>
    </location>
</feature>
<dbReference type="InterPro" id="IPR013656">
    <property type="entry name" value="PAS_4"/>
</dbReference>
<dbReference type="InterPro" id="IPR004358">
    <property type="entry name" value="Sig_transdc_His_kin-like_C"/>
</dbReference>
<dbReference type="Proteomes" id="UP000199391">
    <property type="component" value="Unassembled WGS sequence"/>
</dbReference>
<dbReference type="STRING" id="1035707.SAMN05216552_101135"/>
<dbReference type="CDD" id="cd00075">
    <property type="entry name" value="HATPase"/>
    <property type="match status" value="1"/>
</dbReference>
<evidence type="ECO:0000313" key="7">
    <source>
        <dbReference type="EMBL" id="SFU83358.1"/>
    </source>
</evidence>
<dbReference type="Pfam" id="PF00512">
    <property type="entry name" value="HisKA"/>
    <property type="match status" value="1"/>
</dbReference>
<dbReference type="SMART" id="SM00387">
    <property type="entry name" value="HATPase_c"/>
    <property type="match status" value="1"/>
</dbReference>
<dbReference type="AlphaFoldDB" id="A0A1I7JE06"/>
<dbReference type="Gene3D" id="1.10.287.130">
    <property type="match status" value="1"/>
</dbReference>
<dbReference type="Gene3D" id="3.30.565.10">
    <property type="entry name" value="Histidine kinase-like ATPase, C-terminal domain"/>
    <property type="match status" value="1"/>
</dbReference>
<dbReference type="Gene3D" id="3.30.450.20">
    <property type="entry name" value="PAS domain"/>
    <property type="match status" value="2"/>
</dbReference>
<evidence type="ECO:0000256" key="4">
    <source>
        <dbReference type="SAM" id="Coils"/>
    </source>
</evidence>
<dbReference type="InterPro" id="IPR003594">
    <property type="entry name" value="HATPase_dom"/>
</dbReference>
<dbReference type="InterPro" id="IPR005467">
    <property type="entry name" value="His_kinase_dom"/>
</dbReference>
<dbReference type="InterPro" id="IPR000014">
    <property type="entry name" value="PAS"/>
</dbReference>
<dbReference type="InterPro" id="IPR013767">
    <property type="entry name" value="PAS_fold"/>
</dbReference>
<dbReference type="SUPFAM" id="SSF47384">
    <property type="entry name" value="Homodimeric domain of signal transducing histidine kinase"/>
    <property type="match status" value="1"/>
</dbReference>
<dbReference type="GO" id="GO:0006355">
    <property type="term" value="P:regulation of DNA-templated transcription"/>
    <property type="evidence" value="ECO:0007669"/>
    <property type="project" value="InterPro"/>
</dbReference>
<dbReference type="SUPFAM" id="SSF55785">
    <property type="entry name" value="PYP-like sensor domain (PAS domain)"/>
    <property type="match status" value="2"/>
</dbReference>
<dbReference type="PRINTS" id="PR00344">
    <property type="entry name" value="BCTRLSENSOR"/>
</dbReference>
<sequence length="695" mass="76160">MLDEVASFIDDGLRCGGTGIVIATAEHRAELERRLAGFGAPKGTSRHTGRLECLDADETLSQFMIEGWPDATRFEQTVGRLVRAAAASGGAVHAFGEMVAVLCAQGRYEAALRLEELWNDLAKEARFALFCAYPWKLFRTAEHSAAFGKVCSAHDHAGPCHAHAAEPAADPARRILELEQQAIALQSEIARRRAAELALAERERELAEFLDNAAEGIHRVDADGTILWANNAELKLLGYRWEHYIGRPITDFHADRAVIDDILARLKMGETLNDVPARLRRQDGGIRHVLISTNGCFEDGELRYTRCFTRDASERYQRDEALTQRDRMLTHAPVGAALVLGPEFAFYLANQRFCDMTHRGPLEGSTFQHAFPELAGTELDAQLRRVLETGEPYAAEEARLPIDNGEGLEERFFQVGLQPLTGADGQVQGVILVLVDVGEHVRLRLSLENAQAAREAVLAELTASGRAKDEFLAMLGHELRNPLSPIVSAVELMRIKGDGRTQREQEVIRRQLSHLVRLVDDLLDISRVNSGRIELHIEHIALDDMLGKAAEMVRPLLGQRCHQFSLEVEPGISLRGDAVRLAQAFSNLLTNAARYTPPGGRVRLVARSDGPEHVRVCVEDNGVGIPADILPRIFDLFFQGKRGIDRAEGGLGVGLALVQYIVSLHGGEVAAHSAGQGGGSEFAVRLPLAGPADDA</sequence>
<reference evidence="8" key="1">
    <citation type="submission" date="2016-10" db="EMBL/GenBank/DDBJ databases">
        <authorList>
            <person name="Varghese N."/>
            <person name="Submissions S."/>
        </authorList>
    </citation>
    <scope>NUCLEOTIDE SEQUENCE [LARGE SCALE GENOMIC DNA]</scope>
    <source>
        <strain evidence="8">CGMCC 1.11014</strain>
    </source>
</reference>
<dbReference type="GO" id="GO:0000155">
    <property type="term" value="F:phosphorelay sensor kinase activity"/>
    <property type="evidence" value="ECO:0007669"/>
    <property type="project" value="InterPro"/>
</dbReference>
<evidence type="ECO:0000256" key="2">
    <source>
        <dbReference type="ARBA" id="ARBA00012438"/>
    </source>
</evidence>
<dbReference type="InterPro" id="IPR035965">
    <property type="entry name" value="PAS-like_dom_sf"/>
</dbReference>
<dbReference type="InterPro" id="IPR025847">
    <property type="entry name" value="MEDS_domain"/>
</dbReference>
<dbReference type="InterPro" id="IPR036097">
    <property type="entry name" value="HisK_dim/P_sf"/>
</dbReference>
<accession>A0A1I7JE06</accession>
<dbReference type="InterPro" id="IPR003661">
    <property type="entry name" value="HisK_dim/P_dom"/>
</dbReference>
<evidence type="ECO:0000313" key="8">
    <source>
        <dbReference type="Proteomes" id="UP000199391"/>
    </source>
</evidence>
<keyword evidence="4" id="KW-0175">Coiled coil</keyword>
<dbReference type="PANTHER" id="PTHR43547">
    <property type="entry name" value="TWO-COMPONENT HISTIDINE KINASE"/>
    <property type="match status" value="1"/>
</dbReference>
<dbReference type="SUPFAM" id="SSF55874">
    <property type="entry name" value="ATPase domain of HSP90 chaperone/DNA topoisomerase II/histidine kinase"/>
    <property type="match status" value="1"/>
</dbReference>
<dbReference type="SMART" id="SM00388">
    <property type="entry name" value="HisKA"/>
    <property type="match status" value="1"/>
</dbReference>
<evidence type="ECO:0000256" key="1">
    <source>
        <dbReference type="ARBA" id="ARBA00000085"/>
    </source>
</evidence>
<dbReference type="InterPro" id="IPR036890">
    <property type="entry name" value="HATPase_C_sf"/>
</dbReference>
<dbReference type="CDD" id="cd00130">
    <property type="entry name" value="PAS"/>
    <property type="match status" value="2"/>
</dbReference>
<dbReference type="NCBIfam" id="TIGR00229">
    <property type="entry name" value="sensory_box"/>
    <property type="match status" value="1"/>
</dbReference>
<feature type="coiled-coil region" evidence="4">
    <location>
        <begin position="175"/>
        <end position="212"/>
    </location>
</feature>
<dbReference type="Pfam" id="PF00989">
    <property type="entry name" value="PAS"/>
    <property type="match status" value="1"/>
</dbReference>
<feature type="domain" description="Histidine kinase" evidence="5">
    <location>
        <begin position="474"/>
        <end position="690"/>
    </location>
</feature>
<comment type="catalytic activity">
    <reaction evidence="1">
        <text>ATP + protein L-histidine = ADP + protein N-phospho-L-histidine.</text>
        <dbReference type="EC" id="2.7.13.3"/>
    </reaction>
</comment>
<keyword evidence="3" id="KW-0597">Phosphoprotein</keyword>
<dbReference type="Pfam" id="PF14417">
    <property type="entry name" value="MEDS"/>
    <property type="match status" value="1"/>
</dbReference>
<evidence type="ECO:0000259" key="6">
    <source>
        <dbReference type="PROSITE" id="PS50112"/>
    </source>
</evidence>
<organism evidence="7 8">
    <name type="scientific">Pseudoduganella namucuonensis</name>
    <dbReference type="NCBI Taxonomy" id="1035707"/>
    <lineage>
        <taxon>Bacteria</taxon>
        <taxon>Pseudomonadati</taxon>
        <taxon>Pseudomonadota</taxon>
        <taxon>Betaproteobacteria</taxon>
        <taxon>Burkholderiales</taxon>
        <taxon>Oxalobacteraceae</taxon>
        <taxon>Telluria group</taxon>
        <taxon>Pseudoduganella</taxon>
    </lineage>
</organism>